<feature type="compositionally biased region" description="Low complexity" evidence="1">
    <location>
        <begin position="253"/>
        <end position="272"/>
    </location>
</feature>
<organism evidence="2 3">
    <name type="scientific">Oceanicella actignis</name>
    <dbReference type="NCBI Taxonomy" id="1189325"/>
    <lineage>
        <taxon>Bacteria</taxon>
        <taxon>Pseudomonadati</taxon>
        <taxon>Pseudomonadota</taxon>
        <taxon>Alphaproteobacteria</taxon>
        <taxon>Rhodobacterales</taxon>
        <taxon>Paracoccaceae</taxon>
        <taxon>Oceanicella</taxon>
    </lineage>
</organism>
<feature type="region of interest" description="Disordered" evidence="1">
    <location>
        <begin position="91"/>
        <end position="128"/>
    </location>
</feature>
<feature type="compositionally biased region" description="Pro residues" evidence="1">
    <location>
        <begin position="334"/>
        <end position="346"/>
    </location>
</feature>
<feature type="compositionally biased region" description="Basic and acidic residues" evidence="1">
    <location>
        <begin position="347"/>
        <end position="356"/>
    </location>
</feature>
<sequence length="610" mass="62204">MSQKRLSVNYGSFSCIVEGMDDPVEVLRQVFDLCREASAGNPAFGAPELSALAPEARAAMVERLERRMMALGAAVGATPGDDAIVIHPAEPSAQEGEGPPAPRAGALGARPAVEDAQEAAAQERDDAAREAFAAAIEDAQDRNARDLAAGKAGDAPPADAPLAAPEDGAALPKGRADAPDAADAQAHAAARSQADAAADAGAADAPAAEAARPATEASPPSGGDAAPDAPQPGPQHAATPPGAPPAPDPARQPAPSAKAAPGADADAPPHQAARPDDGAAGEPIDPARLAKARDAFAQGAALGPRAPRPEASPKPAARGGGLLSRLIGRRPPPEPEPPAAPGPAPESRPERPRPDPARVLADVPGVPISSIPDDIEARLDEFFSRPARAPKSGEGEAAARAAQAPRDGDAPPAAAPRSPSGAAPDAAPHPDPNPAPNPAPTPDPHPGPERPPQAPAADPASDHAPTDRAPSDRAPKAPPPQSAEPPRPEAPRPSAQAVMRAHTPSLDEAVRRGEPISLEQFVRHVEAEDLADQMEAAAAYATLLRDTPLFTRSDLIAMLAGLEEAHAFGPEDRVRAFGKLIRTGALVRVDGDRFAMNEKTLREYERVLGL</sequence>
<feature type="compositionally biased region" description="Basic and acidic residues" evidence="1">
    <location>
        <begin position="460"/>
        <end position="475"/>
    </location>
</feature>
<dbReference type="OrthoDB" id="7798282at2"/>
<evidence type="ECO:0000313" key="3">
    <source>
        <dbReference type="Proteomes" id="UP000184066"/>
    </source>
</evidence>
<feature type="region of interest" description="Disordered" evidence="1">
    <location>
        <begin position="148"/>
        <end position="512"/>
    </location>
</feature>
<evidence type="ECO:0000313" key="2">
    <source>
        <dbReference type="EMBL" id="SHN55949.1"/>
    </source>
</evidence>
<evidence type="ECO:0000256" key="1">
    <source>
        <dbReference type="SAM" id="MobiDB-lite"/>
    </source>
</evidence>
<feature type="compositionally biased region" description="Low complexity" evidence="1">
    <location>
        <begin position="179"/>
        <end position="240"/>
    </location>
</feature>
<feature type="compositionally biased region" description="Pro residues" evidence="1">
    <location>
        <begin position="476"/>
        <end position="485"/>
    </location>
</feature>
<keyword evidence="3" id="KW-1185">Reference proteome</keyword>
<proteinExistence type="predicted"/>
<dbReference type="STRING" id="1189325.SAMN04488119_103316"/>
<feature type="compositionally biased region" description="Low complexity" evidence="1">
    <location>
        <begin position="148"/>
        <end position="172"/>
    </location>
</feature>
<dbReference type="Proteomes" id="UP000184066">
    <property type="component" value="Unassembled WGS sequence"/>
</dbReference>
<accession>A0A1M7SBT2</accession>
<gene>
    <name evidence="2" type="ORF">SAMN05216200_102192</name>
</gene>
<dbReference type="EMBL" id="FRDL01000002">
    <property type="protein sequence ID" value="SHN55949.1"/>
    <property type="molecule type" value="Genomic_DNA"/>
</dbReference>
<feature type="compositionally biased region" description="Pro residues" evidence="1">
    <location>
        <begin position="427"/>
        <end position="454"/>
    </location>
</feature>
<dbReference type="RefSeq" id="WP_072746270.1">
    <property type="nucleotide sequence ID" value="NZ_FOHL01000003.1"/>
</dbReference>
<feature type="compositionally biased region" description="Low complexity" evidence="1">
    <location>
        <begin position="95"/>
        <end position="111"/>
    </location>
</feature>
<dbReference type="AlphaFoldDB" id="A0A1M7SBT2"/>
<reference evidence="2 3" key="1">
    <citation type="submission" date="2016-12" db="EMBL/GenBank/DDBJ databases">
        <authorList>
            <person name="Song W.-J."/>
            <person name="Kurnit D.M."/>
        </authorList>
    </citation>
    <scope>NUCLEOTIDE SEQUENCE [LARGE SCALE GENOMIC DNA]</scope>
    <source>
        <strain evidence="2 3">CGMCC 1.10808</strain>
    </source>
</reference>
<feature type="compositionally biased region" description="Low complexity" evidence="1">
    <location>
        <begin position="398"/>
        <end position="426"/>
    </location>
</feature>
<protein>
    <submittedName>
        <fullName evidence="2">Meckel syndrome type 1 protein</fullName>
    </submittedName>
</protein>
<feature type="compositionally biased region" description="Pro residues" evidence="1">
    <location>
        <begin position="241"/>
        <end position="252"/>
    </location>
</feature>
<name>A0A1M7SBT2_9RHOB</name>